<sequence>MTAADQTSGCQLSKLVQYKCKLGNDQIVCKPLARWFLRCPDRPTVEV</sequence>
<accession>A0A507E6C1</accession>
<evidence type="ECO:0000313" key="1">
    <source>
        <dbReference type="EMBL" id="TPX59271.1"/>
    </source>
</evidence>
<proteinExistence type="predicted"/>
<dbReference type="InterPro" id="IPR024645">
    <property type="entry name" value="Mitochondr_Som1"/>
</dbReference>
<dbReference type="GO" id="GO:0042720">
    <property type="term" value="C:mitochondrial inner membrane peptidase complex"/>
    <property type="evidence" value="ECO:0007669"/>
    <property type="project" value="InterPro"/>
</dbReference>
<gene>
    <name evidence="1" type="ORF">PhCBS80983_g02614</name>
</gene>
<protein>
    <submittedName>
        <fullName evidence="1">Uncharacterized protein</fullName>
    </submittedName>
</protein>
<comment type="caution">
    <text evidence="1">The sequence shown here is derived from an EMBL/GenBank/DDBJ whole genome shotgun (WGS) entry which is preliminary data.</text>
</comment>
<dbReference type="Proteomes" id="UP000318582">
    <property type="component" value="Unassembled WGS sequence"/>
</dbReference>
<organism evidence="1 2">
    <name type="scientific">Powellomyces hirtus</name>
    <dbReference type="NCBI Taxonomy" id="109895"/>
    <lineage>
        <taxon>Eukaryota</taxon>
        <taxon>Fungi</taxon>
        <taxon>Fungi incertae sedis</taxon>
        <taxon>Chytridiomycota</taxon>
        <taxon>Chytridiomycota incertae sedis</taxon>
        <taxon>Chytridiomycetes</taxon>
        <taxon>Spizellomycetales</taxon>
        <taxon>Powellomycetaceae</taxon>
        <taxon>Powellomyces</taxon>
    </lineage>
</organism>
<name>A0A507E6C1_9FUNG</name>
<evidence type="ECO:0000313" key="2">
    <source>
        <dbReference type="Proteomes" id="UP000318582"/>
    </source>
</evidence>
<dbReference type="EMBL" id="QEAQ01000027">
    <property type="protein sequence ID" value="TPX59271.1"/>
    <property type="molecule type" value="Genomic_DNA"/>
</dbReference>
<dbReference type="AlphaFoldDB" id="A0A507E6C1"/>
<reference evidence="1 2" key="1">
    <citation type="journal article" date="2019" name="Sci. Rep.">
        <title>Comparative genomics of chytrid fungi reveal insights into the obligate biotrophic and pathogenic lifestyle of Synchytrium endobioticum.</title>
        <authorList>
            <person name="van de Vossenberg B.T.L.H."/>
            <person name="Warris S."/>
            <person name="Nguyen H.D.T."/>
            <person name="van Gent-Pelzer M.P.E."/>
            <person name="Joly D.L."/>
            <person name="van de Geest H.C."/>
            <person name="Bonants P.J.M."/>
            <person name="Smith D.S."/>
            <person name="Levesque C.A."/>
            <person name="van der Lee T.A.J."/>
        </authorList>
    </citation>
    <scope>NUCLEOTIDE SEQUENCE [LARGE SCALE GENOMIC DNA]</scope>
    <source>
        <strain evidence="1 2">CBS 809.83</strain>
    </source>
</reference>
<dbReference type="Pfam" id="PF11093">
    <property type="entry name" value="Mitochondr_Som1"/>
    <property type="match status" value="1"/>
</dbReference>
<keyword evidence="2" id="KW-1185">Reference proteome</keyword>